<evidence type="ECO:0000256" key="5">
    <source>
        <dbReference type="ARBA" id="ARBA00022692"/>
    </source>
</evidence>
<organism evidence="10 11">
    <name type="scientific">Thioalkalivibrio versutus</name>
    <dbReference type="NCBI Taxonomy" id="106634"/>
    <lineage>
        <taxon>Bacteria</taxon>
        <taxon>Pseudomonadati</taxon>
        <taxon>Pseudomonadota</taxon>
        <taxon>Gammaproteobacteria</taxon>
        <taxon>Chromatiales</taxon>
        <taxon>Ectothiorhodospiraceae</taxon>
        <taxon>Thioalkalivibrio</taxon>
    </lineage>
</organism>
<dbReference type="PANTHER" id="PTHR30047">
    <property type="entry name" value="HIGH-AFFINITY CHOLINE TRANSPORT PROTEIN-RELATED"/>
    <property type="match status" value="1"/>
</dbReference>
<feature type="transmembrane region" description="Helical" evidence="9">
    <location>
        <begin position="327"/>
        <end position="344"/>
    </location>
</feature>
<dbReference type="PATRIC" id="fig|106634.4.peg.2604"/>
<dbReference type="GO" id="GO:0005886">
    <property type="term" value="C:plasma membrane"/>
    <property type="evidence" value="ECO:0007669"/>
    <property type="project" value="UniProtKB-SubCell"/>
</dbReference>
<evidence type="ECO:0000256" key="2">
    <source>
        <dbReference type="ARBA" id="ARBA00005658"/>
    </source>
</evidence>
<name>A0A0G3G753_9GAMM</name>
<dbReference type="OrthoDB" id="9775735at2"/>
<sequence>MDEQSTPGLTQTRLGGFGVICSPVFYTSSIVIALFVLFGAIFPDTAEAVFAQLQSGIGEYLGWYYMLVVTVFLVFSLYLMFSRYGGVRLGDQFEAPRFSYTAWFAMLFSAGMGIGLLFWSIAEPMYHYLSPPHAEGETSAAAVEAMRYTFFHWGLHAWAIYIVVGLSLAYYAYRHNLPLLIRSSLYPFIGDRIYGPWGHLVDVVALFGTMFGVATSLGLGVMQINSGLNFVFGIEESTYMQIVLVAIITLIAVGSVALGVDKGIKRLSNFNIGLAVILIALLLVMGPTLFILRLLVESTGVYVQFLPEMSLWADTIEDSGWATSWTIFYWGWWISWAPYVGMFIARVSRGRTIREFVAGVLLAPTAAAFVWLAVFGGTAMSYELDGVVDLTGAVSENMSTALFVTLQAMPLWDWLSVAVMAAATVLIVTFFVTSSDSGSLVIDTLASGDVRNPTVTQRVYWAILEGVVASILLLAGGLAALQAAAISVGLPFSVIMLIMVFGLWRSLHQTEAVTPSKYQKEAPPPHTLLGYTDDLDDKIK</sequence>
<dbReference type="GO" id="GO:0022857">
    <property type="term" value="F:transmembrane transporter activity"/>
    <property type="evidence" value="ECO:0007669"/>
    <property type="project" value="InterPro"/>
</dbReference>
<feature type="transmembrane region" description="Helical" evidence="9">
    <location>
        <begin position="356"/>
        <end position="375"/>
    </location>
</feature>
<keyword evidence="5 9" id="KW-0812">Transmembrane</keyword>
<dbReference type="NCBIfam" id="TIGR00842">
    <property type="entry name" value="bcct"/>
    <property type="match status" value="1"/>
</dbReference>
<feature type="transmembrane region" description="Helical" evidence="9">
    <location>
        <begin position="459"/>
        <end position="478"/>
    </location>
</feature>
<feature type="transmembrane region" description="Helical" evidence="9">
    <location>
        <begin position="239"/>
        <end position="260"/>
    </location>
</feature>
<evidence type="ECO:0000313" key="11">
    <source>
        <dbReference type="Proteomes" id="UP000064201"/>
    </source>
</evidence>
<gene>
    <name evidence="10" type="ORF">TVD_12780</name>
</gene>
<dbReference type="STRING" id="106634.TVD_12780"/>
<dbReference type="PROSITE" id="PS01303">
    <property type="entry name" value="BCCT"/>
    <property type="match status" value="1"/>
</dbReference>
<evidence type="ECO:0000256" key="9">
    <source>
        <dbReference type="SAM" id="Phobius"/>
    </source>
</evidence>
<feature type="region of interest" description="Disordered" evidence="8">
    <location>
        <begin position="515"/>
        <end position="540"/>
    </location>
</feature>
<feature type="transmembrane region" description="Helical" evidence="9">
    <location>
        <begin position="411"/>
        <end position="432"/>
    </location>
</feature>
<feature type="transmembrane region" description="Helical" evidence="9">
    <location>
        <begin position="484"/>
        <end position="504"/>
    </location>
</feature>
<proteinExistence type="inferred from homology"/>
<feature type="transmembrane region" description="Helical" evidence="9">
    <location>
        <begin position="14"/>
        <end position="42"/>
    </location>
</feature>
<dbReference type="Pfam" id="PF02028">
    <property type="entry name" value="BCCT"/>
    <property type="match status" value="1"/>
</dbReference>
<keyword evidence="11" id="KW-1185">Reference proteome</keyword>
<feature type="transmembrane region" description="Helical" evidence="9">
    <location>
        <begin position="272"/>
        <end position="296"/>
    </location>
</feature>
<dbReference type="PANTHER" id="PTHR30047:SF7">
    <property type="entry name" value="HIGH-AFFINITY CHOLINE TRANSPORT PROTEIN"/>
    <property type="match status" value="1"/>
</dbReference>
<feature type="transmembrane region" description="Helical" evidence="9">
    <location>
        <begin position="155"/>
        <end position="173"/>
    </location>
</feature>
<comment type="similarity">
    <text evidence="2">Belongs to the BCCT transporter (TC 2.A.15) family.</text>
</comment>
<accession>A0A0G3G753</accession>
<keyword evidence="3" id="KW-0813">Transport</keyword>
<evidence type="ECO:0000256" key="3">
    <source>
        <dbReference type="ARBA" id="ARBA00022448"/>
    </source>
</evidence>
<reference evidence="10 11" key="1">
    <citation type="submission" date="2015-04" db="EMBL/GenBank/DDBJ databases">
        <title>Complete Sequence for the Genome of the Thioalkalivibrio versutus D301.</title>
        <authorList>
            <person name="Mu T."/>
            <person name="Zhou J."/>
            <person name="Xu X."/>
        </authorList>
    </citation>
    <scope>NUCLEOTIDE SEQUENCE [LARGE SCALE GENOMIC DNA]</scope>
    <source>
        <strain evidence="10 11">D301</strain>
    </source>
</reference>
<dbReference type="AlphaFoldDB" id="A0A0G3G753"/>
<feature type="transmembrane region" description="Helical" evidence="9">
    <location>
        <begin position="102"/>
        <end position="122"/>
    </location>
</feature>
<evidence type="ECO:0000313" key="10">
    <source>
        <dbReference type="EMBL" id="AKJ96179.1"/>
    </source>
</evidence>
<dbReference type="KEGG" id="tvr:TVD_12780"/>
<evidence type="ECO:0000256" key="7">
    <source>
        <dbReference type="ARBA" id="ARBA00023136"/>
    </source>
</evidence>
<dbReference type="EMBL" id="CP011367">
    <property type="protein sequence ID" value="AKJ96179.1"/>
    <property type="molecule type" value="Genomic_DNA"/>
</dbReference>
<dbReference type="InterPro" id="IPR018093">
    <property type="entry name" value="BCCT_CS"/>
</dbReference>
<feature type="transmembrane region" description="Helical" evidence="9">
    <location>
        <begin position="194"/>
        <end position="219"/>
    </location>
</feature>
<feature type="transmembrane region" description="Helical" evidence="9">
    <location>
        <begin position="62"/>
        <end position="81"/>
    </location>
</feature>
<dbReference type="Proteomes" id="UP000064201">
    <property type="component" value="Chromosome"/>
</dbReference>
<evidence type="ECO:0000256" key="6">
    <source>
        <dbReference type="ARBA" id="ARBA00022989"/>
    </source>
</evidence>
<keyword evidence="7 9" id="KW-0472">Membrane</keyword>
<keyword evidence="6 9" id="KW-1133">Transmembrane helix</keyword>
<keyword evidence="4" id="KW-1003">Cell membrane</keyword>
<dbReference type="InterPro" id="IPR000060">
    <property type="entry name" value="BCCT_transptr"/>
</dbReference>
<comment type="subcellular location">
    <subcellularLocation>
        <location evidence="1">Cell membrane</location>
        <topology evidence="1">Multi-pass membrane protein</topology>
    </subcellularLocation>
</comment>
<dbReference type="RefSeq" id="WP_047251761.1">
    <property type="nucleotide sequence ID" value="NZ_CP011367.1"/>
</dbReference>
<protein>
    <submittedName>
        <fullName evidence="10">Choline transporter</fullName>
    </submittedName>
</protein>
<evidence type="ECO:0000256" key="1">
    <source>
        <dbReference type="ARBA" id="ARBA00004651"/>
    </source>
</evidence>
<evidence type="ECO:0000256" key="4">
    <source>
        <dbReference type="ARBA" id="ARBA00022475"/>
    </source>
</evidence>
<evidence type="ECO:0000256" key="8">
    <source>
        <dbReference type="SAM" id="MobiDB-lite"/>
    </source>
</evidence>